<evidence type="ECO:0000313" key="4">
    <source>
        <dbReference type="Proteomes" id="UP000290815"/>
    </source>
</evidence>
<keyword evidence="2" id="KW-1133">Transmembrane helix</keyword>
<dbReference type="AlphaFoldDB" id="A0A449AUQ8"/>
<evidence type="ECO:0000256" key="2">
    <source>
        <dbReference type="SAM" id="Phobius"/>
    </source>
</evidence>
<name>A0A449AUQ8_9BACT</name>
<keyword evidence="2" id="KW-0812">Transmembrane</keyword>
<dbReference type="KEGG" id="mgly:NCTC10194_00268"/>
<evidence type="ECO:0000256" key="1">
    <source>
        <dbReference type="SAM" id="MobiDB-lite"/>
    </source>
</evidence>
<dbReference type="RefSeq" id="WP_027333831.1">
    <property type="nucleotide sequence ID" value="NZ_LR215024.1"/>
</dbReference>
<feature type="region of interest" description="Disordered" evidence="1">
    <location>
        <begin position="172"/>
        <end position="209"/>
    </location>
</feature>
<dbReference type="Proteomes" id="UP000290815">
    <property type="component" value="Chromosome"/>
</dbReference>
<feature type="transmembrane region" description="Helical" evidence="2">
    <location>
        <begin position="216"/>
        <end position="239"/>
    </location>
</feature>
<organism evidence="3 4">
    <name type="scientific">Mycoplasmopsis glycophila</name>
    <dbReference type="NCBI Taxonomy" id="171285"/>
    <lineage>
        <taxon>Bacteria</taxon>
        <taxon>Bacillati</taxon>
        <taxon>Mycoplasmatota</taxon>
        <taxon>Mycoplasmoidales</taxon>
        <taxon>Metamycoplasmataceae</taxon>
        <taxon>Mycoplasmopsis</taxon>
    </lineage>
</organism>
<keyword evidence="4" id="KW-1185">Reference proteome</keyword>
<reference evidence="3 4" key="1">
    <citation type="submission" date="2019-01" db="EMBL/GenBank/DDBJ databases">
        <authorList>
            <consortium name="Pathogen Informatics"/>
        </authorList>
    </citation>
    <scope>NUCLEOTIDE SEQUENCE [LARGE SCALE GENOMIC DNA]</scope>
    <source>
        <strain evidence="3 4">NCTC10194</strain>
    </source>
</reference>
<dbReference type="EMBL" id="LR215024">
    <property type="protein sequence ID" value="VEU70264.1"/>
    <property type="molecule type" value="Genomic_DNA"/>
</dbReference>
<accession>A0A449AUQ8</accession>
<protein>
    <submittedName>
        <fullName evidence="3">Uncharacterized protein</fullName>
    </submittedName>
</protein>
<sequence>MNLTAIAHNDSELDNKLANELKRADAIPKFMKSKLPSEKLNSIREQIVDYMLNDVKINKPADSNNELVNLASQAISGPLSTFTKNANIYLDMIKAIETNDGMTLYILLNQAPSSLQFPEFAQHLEFNDYFALINKPNSQLTEQQRNQLKNLVQKDSDNLIFSLIQKKVKSKLAESTTPEPTNNGGSTSNQGGANTTPTTPTETEHRDQTTKKNSKIWILLVAVGGAITVFAAWFIFFIFKKRKNKKDAK</sequence>
<feature type="compositionally biased region" description="Low complexity" evidence="1">
    <location>
        <begin position="181"/>
        <end position="201"/>
    </location>
</feature>
<gene>
    <name evidence="3" type="ORF">NCTC10194_00268</name>
</gene>
<evidence type="ECO:0000313" key="3">
    <source>
        <dbReference type="EMBL" id="VEU70264.1"/>
    </source>
</evidence>
<keyword evidence="2" id="KW-0472">Membrane</keyword>
<proteinExistence type="predicted"/>